<sequence length="65" mass="7101">MLFDMQNDPAHVTIDCAHLHDSAIAALEAVQGRYERAGKRVVFAHLSPRCSGLLARAEVEVRVSA</sequence>
<proteinExistence type="predicted"/>
<name>A0ACC6RN71_9BURK</name>
<protein>
    <submittedName>
        <fullName evidence="1">Uncharacterized protein</fullName>
    </submittedName>
</protein>
<accession>A0ACC6RN71</accession>
<keyword evidence="2" id="KW-1185">Reference proteome</keyword>
<evidence type="ECO:0000313" key="2">
    <source>
        <dbReference type="Proteomes" id="UP001392318"/>
    </source>
</evidence>
<dbReference type="Proteomes" id="UP001392318">
    <property type="component" value="Unassembled WGS sequence"/>
</dbReference>
<gene>
    <name evidence="1" type="ORF">VSR83_24325</name>
</gene>
<dbReference type="EMBL" id="JAYMRU010000019">
    <property type="protein sequence ID" value="MEM5403165.1"/>
    <property type="molecule type" value="Genomic_DNA"/>
</dbReference>
<comment type="caution">
    <text evidence="1">The sequence shown here is derived from an EMBL/GenBank/DDBJ whole genome shotgun (WGS) entry which is preliminary data.</text>
</comment>
<evidence type="ECO:0000313" key="1">
    <source>
        <dbReference type="EMBL" id="MEM5403165.1"/>
    </source>
</evidence>
<reference evidence="1" key="1">
    <citation type="submission" date="2024-01" db="EMBL/GenBank/DDBJ databases">
        <title>The diversity of rhizobia nodulating Mimosa spp. in eleven states of Brazil covering several biomes is determined by host plant, location, and edaphic factors.</title>
        <authorList>
            <person name="Rouws L."/>
            <person name="Barauna A."/>
            <person name="Beukes C."/>
            <person name="De Faria S.M."/>
            <person name="Gross E."/>
            <person name="Dos Reis Junior F.B."/>
            <person name="Simon M."/>
            <person name="Maluk M."/>
            <person name="Odee D.W."/>
            <person name="Kenicer G."/>
            <person name="Young J.P.W."/>
            <person name="Reis V.M."/>
            <person name="Zilli J."/>
            <person name="James E.K."/>
        </authorList>
    </citation>
    <scope>NUCLEOTIDE SEQUENCE</scope>
    <source>
        <strain evidence="1">JPY452</strain>
    </source>
</reference>
<organism evidence="1 2">
    <name type="scientific">Paraburkholderia unamae</name>
    <dbReference type="NCBI Taxonomy" id="219649"/>
    <lineage>
        <taxon>Bacteria</taxon>
        <taxon>Pseudomonadati</taxon>
        <taxon>Pseudomonadota</taxon>
        <taxon>Betaproteobacteria</taxon>
        <taxon>Burkholderiales</taxon>
        <taxon>Burkholderiaceae</taxon>
        <taxon>Paraburkholderia</taxon>
    </lineage>
</organism>